<dbReference type="Gene3D" id="1.10.10.10">
    <property type="entry name" value="Winged helix-like DNA-binding domain superfamily/Winged helix DNA-binding domain"/>
    <property type="match status" value="1"/>
</dbReference>
<gene>
    <name evidence="2" type="ORF">AN936_08110</name>
</gene>
<dbReference type="AlphaFoldDB" id="A0A0N9UYY8"/>
<organism evidence="2 3">
    <name type="scientific">Sphingopyxis macrogoltabida</name>
    <name type="common">Sphingomonas macrogoltabidus</name>
    <dbReference type="NCBI Taxonomy" id="33050"/>
    <lineage>
        <taxon>Bacteria</taxon>
        <taxon>Pseudomonadati</taxon>
        <taxon>Pseudomonadota</taxon>
        <taxon>Alphaproteobacteria</taxon>
        <taxon>Sphingomonadales</taxon>
        <taxon>Sphingomonadaceae</taxon>
        <taxon>Sphingopyxis</taxon>
    </lineage>
</organism>
<evidence type="ECO:0000313" key="3">
    <source>
        <dbReference type="Proteomes" id="UP000058074"/>
    </source>
</evidence>
<dbReference type="Pfam" id="PF12802">
    <property type="entry name" value="MarR_2"/>
    <property type="match status" value="1"/>
</dbReference>
<evidence type="ECO:0000313" key="2">
    <source>
        <dbReference type="EMBL" id="ALH80335.1"/>
    </source>
</evidence>
<name>A0A0N9UYY8_SPHMC</name>
<dbReference type="GO" id="GO:0003700">
    <property type="term" value="F:DNA-binding transcription factor activity"/>
    <property type="evidence" value="ECO:0007669"/>
    <property type="project" value="InterPro"/>
</dbReference>
<protein>
    <recommendedName>
        <fullName evidence="1">HTH marR-type domain-containing protein</fullName>
    </recommendedName>
</protein>
<dbReference type="EMBL" id="CP012700">
    <property type="protein sequence ID" value="ALH80335.1"/>
    <property type="molecule type" value="Genomic_DNA"/>
</dbReference>
<dbReference type="PATRIC" id="fig|33050.5.peg.1685"/>
<dbReference type="InterPro" id="IPR036388">
    <property type="entry name" value="WH-like_DNA-bd_sf"/>
</dbReference>
<accession>A0A0N9UYY8</accession>
<feature type="domain" description="HTH marR-type" evidence="1">
    <location>
        <begin position="33"/>
        <end position="93"/>
    </location>
</feature>
<reference evidence="2 3" key="1">
    <citation type="journal article" date="2015" name="Genome Announc.">
        <title>Complete Genome Sequence of Polypropylene Glycol- and Polyethylene Glycol-Degrading Sphingopyxis macrogoltabida Strain EY-1.</title>
        <authorList>
            <person name="Ohtsubo Y."/>
            <person name="Nagata Y."/>
            <person name="Numata M."/>
            <person name="Tsuchikane K."/>
            <person name="Hosoyama A."/>
            <person name="Yamazoe A."/>
            <person name="Tsuda M."/>
            <person name="Fujita N."/>
            <person name="Kawai F."/>
        </authorList>
    </citation>
    <scope>NUCLEOTIDE SEQUENCE [LARGE SCALE GENOMIC DNA]</scope>
    <source>
        <strain evidence="2 3">EY-1</strain>
    </source>
</reference>
<dbReference type="RefSeq" id="WP_054587701.1">
    <property type="nucleotide sequence ID" value="NZ_CP012700.1"/>
</dbReference>
<dbReference type="InterPro" id="IPR000835">
    <property type="entry name" value="HTH_MarR-typ"/>
</dbReference>
<evidence type="ECO:0000259" key="1">
    <source>
        <dbReference type="Pfam" id="PF12802"/>
    </source>
</evidence>
<proteinExistence type="predicted"/>
<dbReference type="OrthoDB" id="5511415at2"/>
<dbReference type="InterPro" id="IPR036390">
    <property type="entry name" value="WH_DNA-bd_sf"/>
</dbReference>
<sequence>MSQRFTDFERFADEVSRLRGRMRALYADTRAASGLPEMELTVLTAVVNAAAPPTVAQIGRSLGHPRQVVQRAANRLAELGLVAFGNNPDHKRASLIVATDAGHALKAADHDRASAVTRAVVGRVGSEAFADAAARIHAIRTDIEAYLRERDG</sequence>
<dbReference type="Proteomes" id="UP000058074">
    <property type="component" value="Chromosome"/>
</dbReference>
<dbReference type="SUPFAM" id="SSF46785">
    <property type="entry name" value="Winged helix' DNA-binding domain"/>
    <property type="match status" value="1"/>
</dbReference>
<dbReference type="KEGG" id="smag:AN936_08110"/>